<protein>
    <recommendedName>
        <fullName evidence="2">BTB domain-containing protein</fullName>
    </recommendedName>
</protein>
<keyword evidence="4" id="KW-1185">Reference proteome</keyword>
<dbReference type="PROSITE" id="PS50097">
    <property type="entry name" value="BTB"/>
    <property type="match status" value="1"/>
</dbReference>
<dbReference type="AlphaFoldDB" id="A0A9P3LD28"/>
<dbReference type="InterPro" id="IPR000210">
    <property type="entry name" value="BTB/POZ_dom"/>
</dbReference>
<feature type="domain" description="BTB" evidence="2">
    <location>
        <begin position="50"/>
        <end position="112"/>
    </location>
</feature>
<dbReference type="Proteomes" id="UP000703269">
    <property type="component" value="Unassembled WGS sequence"/>
</dbReference>
<comment type="caution">
    <text evidence="3">The sequence shown here is derived from an EMBL/GenBank/DDBJ whole genome shotgun (WGS) entry which is preliminary data.</text>
</comment>
<reference evidence="3 4" key="1">
    <citation type="submission" date="2021-08" db="EMBL/GenBank/DDBJ databases">
        <title>Draft Genome Sequence of Phanerochaete sordida strain YK-624.</title>
        <authorList>
            <person name="Mori T."/>
            <person name="Dohra H."/>
            <person name="Suzuki T."/>
            <person name="Kawagishi H."/>
            <person name="Hirai H."/>
        </authorList>
    </citation>
    <scope>NUCLEOTIDE SEQUENCE [LARGE SCALE GENOMIC DNA]</scope>
    <source>
        <strain evidence="3 4">YK-624</strain>
    </source>
</reference>
<dbReference type="OrthoDB" id="3036049at2759"/>
<accession>A0A9P3LD28</accession>
<dbReference type="EMBL" id="BPQB01000014">
    <property type="protein sequence ID" value="GJE89893.1"/>
    <property type="molecule type" value="Genomic_DNA"/>
</dbReference>
<evidence type="ECO:0000313" key="4">
    <source>
        <dbReference type="Proteomes" id="UP000703269"/>
    </source>
</evidence>
<dbReference type="CDD" id="cd18186">
    <property type="entry name" value="BTB_POZ_ZBTB_KLHL-like"/>
    <property type="match status" value="1"/>
</dbReference>
<dbReference type="Pfam" id="PF00651">
    <property type="entry name" value="BTB"/>
    <property type="match status" value="1"/>
</dbReference>
<feature type="region of interest" description="Disordered" evidence="1">
    <location>
        <begin position="1"/>
        <end position="34"/>
    </location>
</feature>
<organism evidence="3 4">
    <name type="scientific">Phanerochaete sordida</name>
    <dbReference type="NCBI Taxonomy" id="48140"/>
    <lineage>
        <taxon>Eukaryota</taxon>
        <taxon>Fungi</taxon>
        <taxon>Dikarya</taxon>
        <taxon>Basidiomycota</taxon>
        <taxon>Agaricomycotina</taxon>
        <taxon>Agaricomycetes</taxon>
        <taxon>Polyporales</taxon>
        <taxon>Phanerochaetaceae</taxon>
        <taxon>Phanerochaete</taxon>
    </lineage>
</organism>
<name>A0A9P3LD28_9APHY</name>
<gene>
    <name evidence="3" type="ORF">PsYK624_060050</name>
</gene>
<evidence type="ECO:0000313" key="3">
    <source>
        <dbReference type="EMBL" id="GJE89893.1"/>
    </source>
</evidence>
<evidence type="ECO:0000256" key="1">
    <source>
        <dbReference type="SAM" id="MobiDB-lite"/>
    </source>
</evidence>
<dbReference type="InterPro" id="IPR011333">
    <property type="entry name" value="SKP1/BTB/POZ_sf"/>
</dbReference>
<dbReference type="Gene3D" id="3.30.710.10">
    <property type="entry name" value="Potassium Channel Kv1.1, Chain A"/>
    <property type="match status" value="1"/>
</dbReference>
<feature type="compositionally biased region" description="Basic and acidic residues" evidence="1">
    <location>
        <begin position="9"/>
        <end position="18"/>
    </location>
</feature>
<sequence>MPASTRSRRSTDDADMPNKRRKVEPAEDVENALRDESLGERSEEFWFEDGSIILAAQGMSFRVHKGVLALRSDVFKTLLDDPSLEQLEGCPVLRVEDRGRDLRDLLHIMYNGGKSDWLSSSRPPIQYSAFRRVVDIALKYNIEEVLSEARYKLSRVFPTDSVENWHNGLRADDDDTPLVLCHADCIDLVRITRLLAMNSILPLVLYACCNIRPLGRFAHGVTLEGVSDPVTLAPNDLGLCLRGLNRLMLESGRLMRVFQDLAFSSRARSDQCATLAQCRQALQLLSLAAVDGGLYSDPSAIDFMDSWLDQQEKKPNAKPCQHCDTVLRDLINERREQTWCKLGKIFEVAEWPAGQKKPADEPVADAPAAA</sequence>
<evidence type="ECO:0000259" key="2">
    <source>
        <dbReference type="PROSITE" id="PS50097"/>
    </source>
</evidence>
<proteinExistence type="predicted"/>
<dbReference type="SUPFAM" id="SSF54695">
    <property type="entry name" value="POZ domain"/>
    <property type="match status" value="1"/>
</dbReference>